<dbReference type="SMART" id="SM01234">
    <property type="entry name" value="Haemolytic"/>
    <property type="match status" value="1"/>
</dbReference>
<gene>
    <name evidence="1" type="ORF">D3P09_15975</name>
</gene>
<keyword evidence="2" id="KW-1185">Reference proteome</keyword>
<dbReference type="EMBL" id="QXQB01000003">
    <property type="protein sequence ID" value="RJX39264.1"/>
    <property type="molecule type" value="Genomic_DNA"/>
</dbReference>
<comment type="caution">
    <text evidence="1">The sequence shown here is derived from an EMBL/GenBank/DDBJ whole genome shotgun (WGS) entry which is preliminary data.</text>
</comment>
<dbReference type="Proteomes" id="UP000267798">
    <property type="component" value="Unassembled WGS sequence"/>
</dbReference>
<protein>
    <submittedName>
        <fullName evidence="1">Membrane protein insertion efficiency factor YidD</fullName>
    </submittedName>
</protein>
<dbReference type="PANTHER" id="PTHR33383">
    <property type="entry name" value="MEMBRANE PROTEIN INSERTION EFFICIENCY FACTOR-RELATED"/>
    <property type="match status" value="1"/>
</dbReference>
<sequence>MFTLGYCIVRLKRIILCIVRLYQHFAPDYIRNRCRFEPSCSEYMILAVSQYGAFKGTRKGIQRLKRCNPQGGGYDWP</sequence>
<evidence type="ECO:0000313" key="1">
    <source>
        <dbReference type="EMBL" id="RJX39264.1"/>
    </source>
</evidence>
<dbReference type="OrthoDB" id="9801753at2"/>
<dbReference type="AlphaFoldDB" id="A0A3A6PZV1"/>
<dbReference type="InterPro" id="IPR002696">
    <property type="entry name" value="Membr_insert_effic_factor_YidD"/>
</dbReference>
<dbReference type="NCBIfam" id="TIGR00278">
    <property type="entry name" value="membrane protein insertion efficiency factor YidD"/>
    <property type="match status" value="1"/>
</dbReference>
<evidence type="ECO:0000313" key="2">
    <source>
        <dbReference type="Proteomes" id="UP000267798"/>
    </source>
</evidence>
<proteinExistence type="predicted"/>
<dbReference type="PANTHER" id="PTHR33383:SF1">
    <property type="entry name" value="MEMBRANE PROTEIN INSERTION EFFICIENCY FACTOR-RELATED"/>
    <property type="match status" value="1"/>
</dbReference>
<name>A0A3A6PZV1_9BACL</name>
<dbReference type="Pfam" id="PF01809">
    <property type="entry name" value="YidD"/>
    <property type="match status" value="1"/>
</dbReference>
<reference evidence="1 2" key="1">
    <citation type="submission" date="2018-09" db="EMBL/GenBank/DDBJ databases">
        <title>Paenibacillus aracenensis nov. sp. isolated from a cave in southern Spain.</title>
        <authorList>
            <person name="Jurado V."/>
            <person name="Gutierrez-Patricio S."/>
            <person name="Gonzalez-Pimentel J.L."/>
            <person name="Miller A.Z."/>
            <person name="Laiz L."/>
            <person name="Saiz-Jimenez C."/>
        </authorList>
    </citation>
    <scope>NUCLEOTIDE SEQUENCE [LARGE SCALE GENOMIC DNA]</scope>
    <source>
        <strain evidence="1 2">JCM 19203</strain>
    </source>
</reference>
<accession>A0A3A6PZV1</accession>
<organism evidence="1 2">
    <name type="scientific">Paenibacillus pinisoli</name>
    <dbReference type="NCBI Taxonomy" id="1276110"/>
    <lineage>
        <taxon>Bacteria</taxon>
        <taxon>Bacillati</taxon>
        <taxon>Bacillota</taxon>
        <taxon>Bacilli</taxon>
        <taxon>Bacillales</taxon>
        <taxon>Paenibacillaceae</taxon>
        <taxon>Paenibacillus</taxon>
    </lineage>
</organism>